<proteinExistence type="predicted"/>
<keyword evidence="4" id="KW-1185">Reference proteome</keyword>
<protein>
    <recommendedName>
        <fullName evidence="2">Transposase (putative) YhgA-like domain-containing protein</fullName>
    </recommendedName>
</protein>
<dbReference type="AlphaFoldDB" id="D0LPJ1"/>
<feature type="domain" description="Transposase (putative) YhgA-like" evidence="2">
    <location>
        <begin position="6"/>
        <end position="68"/>
    </location>
</feature>
<evidence type="ECO:0000313" key="3">
    <source>
        <dbReference type="EMBL" id="ACY15354.1"/>
    </source>
</evidence>
<organism evidence="3 4">
    <name type="scientific">Haliangium ochraceum (strain DSM 14365 / JCM 11303 / SMP-2)</name>
    <dbReference type="NCBI Taxonomy" id="502025"/>
    <lineage>
        <taxon>Bacteria</taxon>
        <taxon>Pseudomonadati</taxon>
        <taxon>Myxococcota</taxon>
        <taxon>Polyangia</taxon>
        <taxon>Haliangiales</taxon>
        <taxon>Kofleriaceae</taxon>
        <taxon>Haliangium</taxon>
    </lineage>
</organism>
<evidence type="ECO:0000256" key="1">
    <source>
        <dbReference type="SAM" id="MobiDB-lite"/>
    </source>
</evidence>
<dbReference type="EMBL" id="CP001804">
    <property type="protein sequence ID" value="ACY15354.1"/>
    <property type="molecule type" value="Genomic_DNA"/>
</dbReference>
<name>D0LPJ1_HALO1</name>
<gene>
    <name evidence="3" type="ordered locus">Hoch_2830</name>
</gene>
<reference evidence="3 4" key="1">
    <citation type="journal article" date="2010" name="Stand. Genomic Sci.">
        <title>Complete genome sequence of Haliangium ochraceum type strain (SMP-2).</title>
        <authorList>
            <consortium name="US DOE Joint Genome Institute (JGI-PGF)"/>
            <person name="Ivanova N."/>
            <person name="Daum C."/>
            <person name="Lang E."/>
            <person name="Abt B."/>
            <person name="Kopitz M."/>
            <person name="Saunders E."/>
            <person name="Lapidus A."/>
            <person name="Lucas S."/>
            <person name="Glavina Del Rio T."/>
            <person name="Nolan M."/>
            <person name="Tice H."/>
            <person name="Copeland A."/>
            <person name="Cheng J.F."/>
            <person name="Chen F."/>
            <person name="Bruce D."/>
            <person name="Goodwin L."/>
            <person name="Pitluck S."/>
            <person name="Mavromatis K."/>
            <person name="Pati A."/>
            <person name="Mikhailova N."/>
            <person name="Chen A."/>
            <person name="Palaniappan K."/>
            <person name="Land M."/>
            <person name="Hauser L."/>
            <person name="Chang Y.J."/>
            <person name="Jeffries C.D."/>
            <person name="Detter J.C."/>
            <person name="Brettin T."/>
            <person name="Rohde M."/>
            <person name="Goker M."/>
            <person name="Bristow J."/>
            <person name="Markowitz V."/>
            <person name="Eisen J.A."/>
            <person name="Hugenholtz P."/>
            <person name="Kyrpides N.C."/>
            <person name="Klenk H.P."/>
        </authorList>
    </citation>
    <scope>NUCLEOTIDE SEQUENCE [LARGE SCALE GENOMIC DNA]</scope>
    <source>
        <strain evidence="4">DSM 14365 / CIP 107738 / JCM 11303 / AJ 13395 / SMP-2</strain>
    </source>
</reference>
<evidence type="ECO:0000313" key="4">
    <source>
        <dbReference type="Proteomes" id="UP000001880"/>
    </source>
</evidence>
<feature type="region of interest" description="Disordered" evidence="1">
    <location>
        <begin position="64"/>
        <end position="85"/>
    </location>
</feature>
<accession>D0LPJ1</accession>
<dbReference type="KEGG" id="hoh:Hoch_2830"/>
<dbReference type="Proteomes" id="UP000001880">
    <property type="component" value="Chromosome"/>
</dbReference>
<dbReference type="eggNOG" id="COG5464">
    <property type="taxonomic scope" value="Bacteria"/>
</dbReference>
<evidence type="ECO:0000259" key="2">
    <source>
        <dbReference type="Pfam" id="PF04754"/>
    </source>
</evidence>
<dbReference type="InterPro" id="IPR006842">
    <property type="entry name" value="Transposase_31"/>
</dbReference>
<dbReference type="Pfam" id="PF04754">
    <property type="entry name" value="Transposase_31"/>
    <property type="match status" value="1"/>
</dbReference>
<dbReference type="HOGENOM" id="CLU_192148_0_0_7"/>
<sequence length="85" mass="9171">MPHDFYDSLVKATFTRLDFAADEFRAVLPSALARRLDLDEFALCPGSLVSGELRQQHTALLFSAPLDSEPPSSTCCSSPSPPSTA</sequence>